<name>A0A9Q1DFN3_CONCO</name>
<organism evidence="1 2">
    <name type="scientific">Conger conger</name>
    <name type="common">Conger eel</name>
    <name type="synonym">Muraena conger</name>
    <dbReference type="NCBI Taxonomy" id="82655"/>
    <lineage>
        <taxon>Eukaryota</taxon>
        <taxon>Metazoa</taxon>
        <taxon>Chordata</taxon>
        <taxon>Craniata</taxon>
        <taxon>Vertebrata</taxon>
        <taxon>Euteleostomi</taxon>
        <taxon>Actinopterygii</taxon>
        <taxon>Neopterygii</taxon>
        <taxon>Teleostei</taxon>
        <taxon>Anguilliformes</taxon>
        <taxon>Congridae</taxon>
        <taxon>Conger</taxon>
    </lineage>
</organism>
<reference evidence="1" key="1">
    <citation type="journal article" date="2023" name="Science">
        <title>Genome structures resolve the early diversification of teleost fishes.</title>
        <authorList>
            <person name="Parey E."/>
            <person name="Louis A."/>
            <person name="Montfort J."/>
            <person name="Bouchez O."/>
            <person name="Roques C."/>
            <person name="Iampietro C."/>
            <person name="Lluch J."/>
            <person name="Castinel A."/>
            <person name="Donnadieu C."/>
            <person name="Desvignes T."/>
            <person name="Floi Bucao C."/>
            <person name="Jouanno E."/>
            <person name="Wen M."/>
            <person name="Mejri S."/>
            <person name="Dirks R."/>
            <person name="Jansen H."/>
            <person name="Henkel C."/>
            <person name="Chen W.J."/>
            <person name="Zahm M."/>
            <person name="Cabau C."/>
            <person name="Klopp C."/>
            <person name="Thompson A.W."/>
            <person name="Robinson-Rechavi M."/>
            <person name="Braasch I."/>
            <person name="Lecointre G."/>
            <person name="Bobe J."/>
            <person name="Postlethwait J.H."/>
            <person name="Berthelot C."/>
            <person name="Roest Crollius H."/>
            <person name="Guiguen Y."/>
        </authorList>
    </citation>
    <scope>NUCLEOTIDE SEQUENCE</scope>
    <source>
        <strain evidence="1">Concon-B</strain>
    </source>
</reference>
<accession>A0A9Q1DFN3</accession>
<comment type="caution">
    <text evidence="1">The sequence shown here is derived from an EMBL/GenBank/DDBJ whole genome shotgun (WGS) entry which is preliminary data.</text>
</comment>
<gene>
    <name evidence="1" type="ORF">COCON_G00115140</name>
</gene>
<dbReference type="Proteomes" id="UP001152803">
    <property type="component" value="Unassembled WGS sequence"/>
</dbReference>
<dbReference type="AlphaFoldDB" id="A0A9Q1DFN3"/>
<protein>
    <submittedName>
        <fullName evidence="1">Uncharacterized protein</fullName>
    </submittedName>
</protein>
<dbReference type="EMBL" id="JAFJMO010000008">
    <property type="protein sequence ID" value="KAJ8268907.1"/>
    <property type="molecule type" value="Genomic_DNA"/>
</dbReference>
<evidence type="ECO:0000313" key="2">
    <source>
        <dbReference type="Proteomes" id="UP001152803"/>
    </source>
</evidence>
<keyword evidence="2" id="KW-1185">Reference proteome</keyword>
<evidence type="ECO:0000313" key="1">
    <source>
        <dbReference type="EMBL" id="KAJ8268907.1"/>
    </source>
</evidence>
<proteinExistence type="predicted"/>
<sequence length="69" mass="7957">MLRQLRSHTLAHTQINTDRYLHLHYHILSHTSSYHTSAKMYTASCTHIRQCVLIDTGMQECVAVLTCSQ</sequence>